<feature type="compositionally biased region" description="Low complexity" evidence="7">
    <location>
        <begin position="172"/>
        <end position="186"/>
    </location>
</feature>
<dbReference type="PANTHER" id="PTHR12001:SF85">
    <property type="entry name" value="SHORT CHAIN ISOPRENYL DIPHOSPHATE SYNTHASE"/>
    <property type="match status" value="1"/>
</dbReference>
<comment type="similarity">
    <text evidence="2 6">Belongs to the FPP/GGPP synthase family.</text>
</comment>
<name>A0ABY4N108_9MICO</name>
<evidence type="ECO:0000256" key="2">
    <source>
        <dbReference type="ARBA" id="ARBA00006706"/>
    </source>
</evidence>
<evidence type="ECO:0000256" key="4">
    <source>
        <dbReference type="ARBA" id="ARBA00022723"/>
    </source>
</evidence>
<evidence type="ECO:0000256" key="1">
    <source>
        <dbReference type="ARBA" id="ARBA00001946"/>
    </source>
</evidence>
<evidence type="ECO:0000256" key="3">
    <source>
        <dbReference type="ARBA" id="ARBA00022679"/>
    </source>
</evidence>
<organism evidence="8 9">
    <name type="scientific">Brachybacterium kimchii</name>
    <dbReference type="NCBI Taxonomy" id="2942909"/>
    <lineage>
        <taxon>Bacteria</taxon>
        <taxon>Bacillati</taxon>
        <taxon>Actinomycetota</taxon>
        <taxon>Actinomycetes</taxon>
        <taxon>Micrococcales</taxon>
        <taxon>Dermabacteraceae</taxon>
        <taxon>Brachybacterium</taxon>
    </lineage>
</organism>
<dbReference type="SUPFAM" id="SSF48576">
    <property type="entry name" value="Terpenoid synthases"/>
    <property type="match status" value="1"/>
</dbReference>
<accession>A0ABY4N108</accession>
<evidence type="ECO:0000256" key="6">
    <source>
        <dbReference type="RuleBase" id="RU004466"/>
    </source>
</evidence>
<dbReference type="Proteomes" id="UP001055868">
    <property type="component" value="Chromosome"/>
</dbReference>
<evidence type="ECO:0000256" key="5">
    <source>
        <dbReference type="ARBA" id="ARBA00022842"/>
    </source>
</evidence>
<evidence type="ECO:0000256" key="7">
    <source>
        <dbReference type="SAM" id="MobiDB-lite"/>
    </source>
</evidence>
<dbReference type="PANTHER" id="PTHR12001">
    <property type="entry name" value="GERANYLGERANYL PYROPHOSPHATE SYNTHASE"/>
    <property type="match status" value="1"/>
</dbReference>
<evidence type="ECO:0000313" key="8">
    <source>
        <dbReference type="EMBL" id="UQN28230.1"/>
    </source>
</evidence>
<dbReference type="InterPro" id="IPR033749">
    <property type="entry name" value="Polyprenyl_synt_CS"/>
</dbReference>
<dbReference type="SFLD" id="SFLDS00005">
    <property type="entry name" value="Isoprenoid_Synthase_Type_I"/>
    <property type="match status" value="1"/>
</dbReference>
<gene>
    <name evidence="8" type="ORF">M4486_11265</name>
</gene>
<keyword evidence="9" id="KW-1185">Reference proteome</keyword>
<evidence type="ECO:0000313" key="9">
    <source>
        <dbReference type="Proteomes" id="UP001055868"/>
    </source>
</evidence>
<reference evidence="8" key="1">
    <citation type="submission" date="2022-05" db="EMBL/GenBank/DDBJ databases">
        <title>Genomic analysis of Brachybacterium sp. CBA3104.</title>
        <authorList>
            <person name="Roh S.W."/>
            <person name="Kim Y.B."/>
            <person name="Kim Y."/>
        </authorList>
    </citation>
    <scope>NUCLEOTIDE SEQUENCE</scope>
    <source>
        <strain evidence="8">CBA3104</strain>
    </source>
</reference>
<comment type="cofactor">
    <cofactor evidence="1">
        <name>Mg(2+)</name>
        <dbReference type="ChEBI" id="CHEBI:18420"/>
    </cofactor>
</comment>
<dbReference type="PROSITE" id="PS00723">
    <property type="entry name" value="POLYPRENYL_SYNTHASE_1"/>
    <property type="match status" value="1"/>
</dbReference>
<sequence length="424" mass="44693">MSSEAMEEIDAVEDHVDAAAHDVRVPGDLRLAGDLPARSGDLVMDVSEDVRRATARLMDEGSRRARRHGAEVLQLWELAAAQLQGGKLLRPRLLLETFDALSADLPSRTGRPVAERAGAVRLAAALEVLHFAFLLHDDVIDNDLTRRGRANLVGALIAQGSGSDSDSDPDSGSDSGPAGPDSDSGSVGTGDRRSHWARSTAVLVGDQMLALAHQVVARVDLPRSERLALLDALGDAVAESAVGEFLDVSLSDGFVAPETDVIAEMTRTKTATYSFELPLRAACVLAGAPEPAREALTSAGRHLGIAFQHQDDALSVFGSAAEHGKDPSSDLREGKQTAITDFARGTSDWPRIEAALGRADLCAPDGRHVRSLLADCGAEAHVQALVAREVAQARAVLAEAQDVVPAPAARVLGAVIEELDGRLR</sequence>
<dbReference type="Pfam" id="PF00348">
    <property type="entry name" value="polyprenyl_synt"/>
    <property type="match status" value="2"/>
</dbReference>
<keyword evidence="4" id="KW-0479">Metal-binding</keyword>
<dbReference type="EMBL" id="CP097218">
    <property type="protein sequence ID" value="UQN28230.1"/>
    <property type="molecule type" value="Genomic_DNA"/>
</dbReference>
<dbReference type="RefSeq" id="WP_249477258.1">
    <property type="nucleotide sequence ID" value="NZ_CP097218.1"/>
</dbReference>
<dbReference type="InterPro" id="IPR000092">
    <property type="entry name" value="Polyprenyl_synt"/>
</dbReference>
<protein>
    <submittedName>
        <fullName evidence="8">Polyprenyl synthetase family protein</fullName>
    </submittedName>
</protein>
<proteinExistence type="inferred from homology"/>
<dbReference type="InterPro" id="IPR008949">
    <property type="entry name" value="Isoprenoid_synthase_dom_sf"/>
</dbReference>
<feature type="region of interest" description="Disordered" evidence="7">
    <location>
        <begin position="159"/>
        <end position="193"/>
    </location>
</feature>
<keyword evidence="3 6" id="KW-0808">Transferase</keyword>
<dbReference type="Gene3D" id="1.10.600.10">
    <property type="entry name" value="Farnesyl Diphosphate Synthase"/>
    <property type="match status" value="1"/>
</dbReference>
<keyword evidence="5" id="KW-0460">Magnesium</keyword>